<feature type="compositionally biased region" description="Basic and acidic residues" evidence="2">
    <location>
        <begin position="772"/>
        <end position="781"/>
    </location>
</feature>
<dbReference type="Proteomes" id="UP000286415">
    <property type="component" value="Unassembled WGS sequence"/>
</dbReference>
<dbReference type="PROSITE" id="PS50896">
    <property type="entry name" value="LISH"/>
    <property type="match status" value="1"/>
</dbReference>
<dbReference type="PANTHER" id="PTHR39063">
    <property type="entry name" value="ORAL-FACIAL-DIGITAL SYNDROME 1 PROTEIN HOMOLOG"/>
    <property type="match status" value="1"/>
</dbReference>
<name>A0A8T1MCK3_CLOSI</name>
<feature type="region of interest" description="Disordered" evidence="2">
    <location>
        <begin position="760"/>
        <end position="781"/>
    </location>
</feature>
<evidence type="ECO:0000313" key="4">
    <source>
        <dbReference type="Proteomes" id="UP000286415"/>
    </source>
</evidence>
<feature type="coiled-coil region" evidence="1">
    <location>
        <begin position="311"/>
        <end position="461"/>
    </location>
</feature>
<reference evidence="3 4" key="2">
    <citation type="journal article" date="2021" name="Genomics">
        <title>High-quality reference genome for Clonorchis sinensis.</title>
        <authorList>
            <person name="Young N.D."/>
            <person name="Stroehlein A.J."/>
            <person name="Kinkar L."/>
            <person name="Wang T."/>
            <person name="Sohn W.M."/>
            <person name="Chang B.C.H."/>
            <person name="Kaur P."/>
            <person name="Weisz D."/>
            <person name="Dudchenko O."/>
            <person name="Aiden E.L."/>
            <person name="Korhonen P.K."/>
            <person name="Gasser R.B."/>
        </authorList>
    </citation>
    <scope>NUCLEOTIDE SEQUENCE [LARGE SCALE GENOMIC DNA]</scope>
    <source>
        <strain evidence="3">Cs-k2</strain>
    </source>
</reference>
<accession>A0A8T1MCK3</accession>
<dbReference type="OrthoDB" id="206339at2759"/>
<gene>
    <name evidence="3" type="ORF">CSKR_107581</name>
</gene>
<feature type="compositionally biased region" description="Polar residues" evidence="2">
    <location>
        <begin position="659"/>
        <end position="675"/>
    </location>
</feature>
<dbReference type="AlphaFoldDB" id="A0A8T1MCK3"/>
<keyword evidence="1" id="KW-0175">Coiled coil</keyword>
<dbReference type="InterPro" id="IPR055289">
    <property type="entry name" value="OFD1"/>
</dbReference>
<dbReference type="GO" id="GO:0036064">
    <property type="term" value="C:ciliary basal body"/>
    <property type="evidence" value="ECO:0007669"/>
    <property type="project" value="TreeGrafter"/>
</dbReference>
<protein>
    <recommendedName>
        <fullName evidence="5">Oral-facial-digital syndrome 1 protein</fullName>
    </recommendedName>
</protein>
<feature type="compositionally biased region" description="Polar residues" evidence="2">
    <location>
        <begin position="685"/>
        <end position="703"/>
    </location>
</feature>
<dbReference type="PANTHER" id="PTHR39063:SF1">
    <property type="entry name" value="OFD1 CENTRIOLE AND CENTRIOLAR SATELLITE PROTEIN"/>
    <property type="match status" value="1"/>
</dbReference>
<feature type="compositionally biased region" description="Basic and acidic residues" evidence="2">
    <location>
        <begin position="907"/>
        <end position="919"/>
    </location>
</feature>
<evidence type="ECO:0008006" key="5">
    <source>
        <dbReference type="Google" id="ProtNLM"/>
    </source>
</evidence>
<comment type="caution">
    <text evidence="3">The sequence shown here is derived from an EMBL/GenBank/DDBJ whole genome shotgun (WGS) entry which is preliminary data.</text>
</comment>
<feature type="compositionally biased region" description="Basic and acidic residues" evidence="2">
    <location>
        <begin position="630"/>
        <end position="650"/>
    </location>
</feature>
<reference evidence="3 4" key="1">
    <citation type="journal article" date="2018" name="Biotechnol. Adv.">
        <title>Improved genomic resources and new bioinformatic workflow for the carcinogenic parasite Clonorchis sinensis: Biotechnological implications.</title>
        <authorList>
            <person name="Wang D."/>
            <person name="Korhonen P.K."/>
            <person name="Gasser R.B."/>
            <person name="Young N.D."/>
        </authorList>
    </citation>
    <scope>NUCLEOTIDE SEQUENCE [LARGE SCALE GENOMIC DNA]</scope>
    <source>
        <strain evidence="3">Cs-k2</strain>
    </source>
</reference>
<feature type="region of interest" description="Disordered" evidence="2">
    <location>
        <begin position="841"/>
        <end position="919"/>
    </location>
</feature>
<dbReference type="EMBL" id="NIRI02000042">
    <property type="protein sequence ID" value="KAG5447124.1"/>
    <property type="molecule type" value="Genomic_DNA"/>
</dbReference>
<evidence type="ECO:0000256" key="1">
    <source>
        <dbReference type="SAM" id="Coils"/>
    </source>
</evidence>
<sequence length="919" mass="104977">MTSATPKLVRRQKRLPNTQSSLKTFLYRMLKDTGDLDSLKSQIRQRMILELKERNQTTVHMNGEIDFGREEPDMYQDLVNCLFMDHLQTCDYLYTLSVFLPECGLTNYKMLSPVEVLRILKLPNESQLLKDITGAESSKASIEERLDAYRKEVAQEAKIELQRQMAEFRQLQLAQLRMEVEQEKEDALQERRQQLEQEFRARLSNLTEREQQLQERVISVTRTEDREAFLRRQQIQTELESVQVQAAHVKEEKEQLNRERRRLLEEENRREQQLAERERKLTENERLFEIRVNQEIERLRIGEQLRLSQQKNELELCKLRLDENMKTLESEKQMIQSIKTELMEKKQKFSEMELAEYDLLKEQKESLKKDAELLKSQLKKAQKEIEGHKGALTTAQLELDAVKTSKQEVELLRTYLNNERASFSHEKRQLQAQIDEQAKENRELSERLSRSEKEVAHLRRSLADICTGHRREEVARVAHFGLLNSGDAVQEAKGFPLTDSEPSSRDSPLNLKMRPPMCHSKSPQGTQADYWAKRLEEARQRMAKLQCESERLETVYERWRASKWGEASTMEPQETYGIYSTPLTGPTSSISWHSQLPVRSTLSGLLLPTSYVQEFSAEKPPKSSMDTPEQNEREPSGKPSESHCPPDRDTTIPPAKEPSTASMEPTDPVSRSPNKSLLPLELRDSMTTTRTPALSMPSRQFSGNEPHMTERLTSLSSSHSVNLIRKDASQLIETPQNSACPKPTSTPDIGCTELTVCVSDREDASSSSSNESRPDMIIGKKNDYRNGVNGYTKEAEGGQTNGLEVHNDTGTITIKENSNGIVGDSKSGAIGLLERYLKTTQNGKPNLADMPQEESGSQEIPKRERTFNQFLNDMGSVSSGSEGCLTAAEESQDSSNEHDGLSTGERNGSDEKDTSGEMW</sequence>
<feature type="region of interest" description="Disordered" evidence="2">
    <location>
        <begin position="616"/>
        <end position="706"/>
    </location>
</feature>
<organism evidence="3 4">
    <name type="scientific">Clonorchis sinensis</name>
    <name type="common">Chinese liver fluke</name>
    <dbReference type="NCBI Taxonomy" id="79923"/>
    <lineage>
        <taxon>Eukaryota</taxon>
        <taxon>Metazoa</taxon>
        <taxon>Spiralia</taxon>
        <taxon>Lophotrochozoa</taxon>
        <taxon>Platyhelminthes</taxon>
        <taxon>Trematoda</taxon>
        <taxon>Digenea</taxon>
        <taxon>Opisthorchiida</taxon>
        <taxon>Opisthorchiata</taxon>
        <taxon>Opisthorchiidae</taxon>
        <taxon>Clonorchis</taxon>
    </lineage>
</organism>
<dbReference type="GO" id="GO:0005576">
    <property type="term" value="C:extracellular region"/>
    <property type="evidence" value="ECO:0007669"/>
    <property type="project" value="GOC"/>
</dbReference>
<feature type="region of interest" description="Disordered" evidence="2">
    <location>
        <begin position="495"/>
        <end position="526"/>
    </location>
</feature>
<evidence type="ECO:0000256" key="2">
    <source>
        <dbReference type="SAM" id="MobiDB-lite"/>
    </source>
</evidence>
<feature type="coiled-coil region" evidence="1">
    <location>
        <begin position="132"/>
        <end position="285"/>
    </location>
</feature>
<feature type="coiled-coil region" evidence="1">
    <location>
        <begin position="528"/>
        <end position="562"/>
    </location>
</feature>
<dbReference type="Pfam" id="PF16045">
    <property type="entry name" value="LisH_2"/>
    <property type="match status" value="1"/>
</dbReference>
<evidence type="ECO:0000313" key="3">
    <source>
        <dbReference type="EMBL" id="KAG5447124.1"/>
    </source>
</evidence>
<dbReference type="InterPro" id="IPR006594">
    <property type="entry name" value="LisH"/>
</dbReference>
<dbReference type="GO" id="GO:0060287">
    <property type="term" value="P:epithelial cilium movement involved in determination of left/right asymmetry"/>
    <property type="evidence" value="ECO:0007669"/>
    <property type="project" value="TreeGrafter"/>
</dbReference>
<dbReference type="SMART" id="SM00667">
    <property type="entry name" value="LisH"/>
    <property type="match status" value="1"/>
</dbReference>
<keyword evidence="4" id="KW-1185">Reference proteome</keyword>
<feature type="compositionally biased region" description="Polar residues" evidence="2">
    <location>
        <begin position="867"/>
        <end position="881"/>
    </location>
</feature>
<proteinExistence type="predicted"/>